<protein>
    <submittedName>
        <fullName evidence="1">Uncharacterized protein</fullName>
    </submittedName>
</protein>
<evidence type="ECO:0000313" key="1">
    <source>
        <dbReference type="EMBL" id="ADO98970.1"/>
    </source>
</evidence>
<gene>
    <name evidence="1" type="ORF">PSSM7_137</name>
</gene>
<dbReference type="Proteomes" id="UP000006532">
    <property type="component" value="Segment"/>
</dbReference>
<keyword evidence="2" id="KW-1185">Reference proteome</keyword>
<sequence>MYIKLTNVSSPDIIYTKQDTYEKNKKAKTTLC</sequence>
<name>E3SNQ1_9CAUD</name>
<dbReference type="EMBL" id="GU071103">
    <property type="protein sequence ID" value="ADO98970.1"/>
    <property type="molecule type" value="Genomic_DNA"/>
</dbReference>
<evidence type="ECO:0000313" key="2">
    <source>
        <dbReference type="Proteomes" id="UP000006532"/>
    </source>
</evidence>
<dbReference type="RefSeq" id="YP_004324964.1">
    <property type="nucleotide sequence ID" value="NC_015290.1"/>
</dbReference>
<proteinExistence type="predicted"/>
<reference evidence="1 2" key="1">
    <citation type="journal article" date="2010" name="Environ. Microbiol.">
        <title>Genomic analysis of oceanic cyanobacterial myoviruses compared with T4-like myoviruses from diverse hosts and environments.</title>
        <authorList>
            <person name="Sullivan M.B."/>
            <person name="Huang K.H."/>
            <person name="Ignacio-Espinoza J.C."/>
            <person name="Berlin A.M."/>
            <person name="Kelly L."/>
            <person name="Weigele P.R."/>
            <person name="DeFrancesco A.S."/>
            <person name="Kern S.E."/>
            <person name="Thompson L.R."/>
            <person name="Young S."/>
            <person name="Yandava C."/>
            <person name="Fu R."/>
            <person name="Krastins B."/>
            <person name="Chase M."/>
            <person name="Sarracino D."/>
            <person name="Osburne M.S."/>
            <person name="Henn M.R."/>
            <person name="Chisholm S.W."/>
        </authorList>
    </citation>
    <scope>NUCLEOTIDE SEQUENCE [LARGE SCALE GENOMIC DNA]</scope>
    <source>
        <strain evidence="1">NATL1A-15</strain>
    </source>
</reference>
<accession>E3SNQ1</accession>
<dbReference type="KEGG" id="vg:10329471"/>
<dbReference type="GeneID" id="10329471"/>
<organism evidence="1 2">
    <name type="scientific">Prochlorococcus phage P-SSM7</name>
    <dbReference type="NCBI Taxonomy" id="445688"/>
    <lineage>
        <taxon>Viruses</taxon>
        <taxon>Duplodnaviria</taxon>
        <taxon>Heunggongvirae</taxon>
        <taxon>Uroviricota</taxon>
        <taxon>Caudoviricetes</taxon>
        <taxon>Pantevenvirales</taxon>
        <taxon>Kyanoviridae</taxon>
        <taxon>Palaemonvirus</taxon>
        <taxon>Palaemonvirus pssm7</taxon>
    </lineage>
</organism>